<keyword evidence="3" id="KW-1185">Reference proteome</keyword>
<name>A0A9P8T8W0_9ASCO</name>
<dbReference type="OrthoDB" id="3995421at2759"/>
<dbReference type="RefSeq" id="XP_046063659.1">
    <property type="nucleotide sequence ID" value="XM_046202287.1"/>
</dbReference>
<dbReference type="Proteomes" id="UP000769157">
    <property type="component" value="Unassembled WGS sequence"/>
</dbReference>
<feature type="signal peptide" evidence="1">
    <location>
        <begin position="1"/>
        <end position="20"/>
    </location>
</feature>
<evidence type="ECO:0000313" key="3">
    <source>
        <dbReference type="Proteomes" id="UP000769157"/>
    </source>
</evidence>
<accession>A0A9P8T8W0</accession>
<organism evidence="2 3">
    <name type="scientific">Ogataea philodendri</name>
    <dbReference type="NCBI Taxonomy" id="1378263"/>
    <lineage>
        <taxon>Eukaryota</taxon>
        <taxon>Fungi</taxon>
        <taxon>Dikarya</taxon>
        <taxon>Ascomycota</taxon>
        <taxon>Saccharomycotina</taxon>
        <taxon>Pichiomycetes</taxon>
        <taxon>Pichiales</taxon>
        <taxon>Pichiaceae</taxon>
        <taxon>Ogataea</taxon>
    </lineage>
</organism>
<evidence type="ECO:0000313" key="2">
    <source>
        <dbReference type="EMBL" id="KAH3669396.1"/>
    </source>
</evidence>
<feature type="chain" id="PRO_5040381229" evidence="1">
    <location>
        <begin position="21"/>
        <end position="222"/>
    </location>
</feature>
<keyword evidence="1" id="KW-0732">Signal</keyword>
<sequence>MGLAKTTLVLLTGLAHLVAAFTPQEMLLAINDDIQYNVAEWEQFILDNSDDIFVQMFMEYENQNVLKQGQLSSAYEAYSNIFTQVPFAARLSSEAAFIHTNTNSDSKVQDASAYVSIITQDYDSEERVYTDPVTPDASFLTIAPSNSAYNVESLASQVWQVYSTDYTEYSNFGDFYSAMSNSFSVPSATAAAASSSDSQGAAARVSGPVPRFGLALALLALL</sequence>
<comment type="caution">
    <text evidence="2">The sequence shown here is derived from an EMBL/GenBank/DDBJ whole genome shotgun (WGS) entry which is preliminary data.</text>
</comment>
<reference evidence="2" key="2">
    <citation type="submission" date="2021-01" db="EMBL/GenBank/DDBJ databases">
        <authorList>
            <person name="Schikora-Tamarit M.A."/>
        </authorList>
    </citation>
    <scope>NUCLEOTIDE SEQUENCE</scope>
    <source>
        <strain evidence="2">CBS6075</strain>
    </source>
</reference>
<dbReference type="GeneID" id="70233485"/>
<proteinExistence type="predicted"/>
<gene>
    <name evidence="2" type="ORF">OGAPHI_001517</name>
</gene>
<reference evidence="2" key="1">
    <citation type="journal article" date="2021" name="Open Biol.">
        <title>Shared evolutionary footprints suggest mitochondrial oxidative damage underlies multiple complex I losses in fungi.</title>
        <authorList>
            <person name="Schikora-Tamarit M.A."/>
            <person name="Marcet-Houben M."/>
            <person name="Nosek J."/>
            <person name="Gabaldon T."/>
        </authorList>
    </citation>
    <scope>NUCLEOTIDE SEQUENCE</scope>
    <source>
        <strain evidence="2">CBS6075</strain>
    </source>
</reference>
<dbReference type="EMBL" id="JAEUBE010000137">
    <property type="protein sequence ID" value="KAH3669396.1"/>
    <property type="molecule type" value="Genomic_DNA"/>
</dbReference>
<dbReference type="AlphaFoldDB" id="A0A9P8T8W0"/>
<protein>
    <submittedName>
        <fullName evidence="2">Uncharacterized protein</fullName>
    </submittedName>
</protein>
<evidence type="ECO:0000256" key="1">
    <source>
        <dbReference type="SAM" id="SignalP"/>
    </source>
</evidence>